<keyword evidence="1" id="KW-1133">Transmembrane helix</keyword>
<comment type="caution">
    <text evidence="2">The sequence shown here is derived from an EMBL/GenBank/DDBJ whole genome shotgun (WGS) entry which is preliminary data.</text>
</comment>
<dbReference type="AlphaFoldDB" id="A0A7J5XPT7"/>
<feature type="transmembrane region" description="Helical" evidence="1">
    <location>
        <begin position="155"/>
        <end position="183"/>
    </location>
</feature>
<sequence>MRENLEEPCGTVHLLNASPDVGDGFSNRPKESADGSMFLRWVEQAIIDGPEYTSSKFWDWQFSPHKAWLAPKPRPSSARPLTETEPQAPLWPVGPFDSGWHLSVHKPAHQRHETPRLFADLRVHVGMHLRNEQRPDRRVPDRLWEITVRHTTSNLYALLAFGLLFLLTGGIANMRPLLILLLLGQKGCDTHRGVGDLQRALLLQQSINLVRQIVQDRIGDFSQLLVNEFFDGFLFADVNH</sequence>
<name>A0A7J5XPT7_DISMA</name>
<gene>
    <name evidence="2" type="ORF">F7725_009856</name>
</gene>
<reference evidence="2 3" key="1">
    <citation type="submission" date="2020-03" db="EMBL/GenBank/DDBJ databases">
        <title>Dissostichus mawsoni Genome sequencing and assembly.</title>
        <authorList>
            <person name="Park H."/>
        </authorList>
    </citation>
    <scope>NUCLEOTIDE SEQUENCE [LARGE SCALE GENOMIC DNA]</scope>
    <source>
        <strain evidence="2">DM0001</strain>
        <tissue evidence="2">Muscle</tissue>
    </source>
</reference>
<evidence type="ECO:0000256" key="1">
    <source>
        <dbReference type="SAM" id="Phobius"/>
    </source>
</evidence>
<dbReference type="Proteomes" id="UP000518266">
    <property type="component" value="Unassembled WGS sequence"/>
</dbReference>
<protein>
    <submittedName>
        <fullName evidence="2">Uncharacterized protein</fullName>
    </submittedName>
</protein>
<accession>A0A7J5XPT7</accession>
<evidence type="ECO:0000313" key="2">
    <source>
        <dbReference type="EMBL" id="KAF3838088.1"/>
    </source>
</evidence>
<keyword evidence="1" id="KW-0472">Membrane</keyword>
<evidence type="ECO:0000313" key="3">
    <source>
        <dbReference type="Proteomes" id="UP000518266"/>
    </source>
</evidence>
<proteinExistence type="predicted"/>
<dbReference type="EMBL" id="JAAKFY010000022">
    <property type="protein sequence ID" value="KAF3838088.1"/>
    <property type="molecule type" value="Genomic_DNA"/>
</dbReference>
<organism evidence="2 3">
    <name type="scientific">Dissostichus mawsoni</name>
    <name type="common">Antarctic cod</name>
    <dbReference type="NCBI Taxonomy" id="36200"/>
    <lineage>
        <taxon>Eukaryota</taxon>
        <taxon>Metazoa</taxon>
        <taxon>Chordata</taxon>
        <taxon>Craniata</taxon>
        <taxon>Vertebrata</taxon>
        <taxon>Euteleostomi</taxon>
        <taxon>Actinopterygii</taxon>
        <taxon>Neopterygii</taxon>
        <taxon>Teleostei</taxon>
        <taxon>Neoteleostei</taxon>
        <taxon>Acanthomorphata</taxon>
        <taxon>Eupercaria</taxon>
        <taxon>Perciformes</taxon>
        <taxon>Notothenioidei</taxon>
        <taxon>Nototheniidae</taxon>
        <taxon>Dissostichus</taxon>
    </lineage>
</organism>
<keyword evidence="1" id="KW-0812">Transmembrane</keyword>
<keyword evidence="3" id="KW-1185">Reference proteome</keyword>